<dbReference type="KEGG" id="aten:116298428"/>
<evidence type="ECO:0000259" key="6">
    <source>
        <dbReference type="PROSITE" id="PS50089"/>
    </source>
</evidence>
<dbReference type="GeneID" id="116298428"/>
<evidence type="ECO:0000259" key="7">
    <source>
        <dbReference type="PROSITE" id="PS50145"/>
    </source>
</evidence>
<dbReference type="RefSeq" id="XP_031562768.1">
    <property type="nucleotide sequence ID" value="XM_031706908.1"/>
</dbReference>
<keyword evidence="8" id="KW-1185">Reference proteome</keyword>
<keyword evidence="2 4" id="KW-0863">Zinc-finger</keyword>
<name>A0A6P8I4F4_ACTTE</name>
<evidence type="ECO:0000256" key="3">
    <source>
        <dbReference type="ARBA" id="ARBA00022833"/>
    </source>
</evidence>
<sequence length="339" mass="38790">MMGIDLENFDDNVPAEFLCPCCRKVVYYPLVTDCFHVMCEKCFNKRAKRRLKCPACGGSMGEGNNKLDSSWRRRYERLKVNCIKGCEMEMSLGELERHLDEECPLAFALCSNSGCSKKIRRKNLSGHHKECDYRIVMCENCGFQTRFVNLRTHQIVRRCALRKSLHMIVQSRRVMDAQVKEHKRQVDEDSFRRTLNERDMEKTKLWTAIYRNNPNRMLSRSPSPSRCASAVEMADGHGSPDGYRSGKGGSVTPRSTRSYPDCVSLCMNCKKLFLEDNNHDLACQWHEGPIIDVFGVKCQSCGKLDNLEGCVRGYHVAVAQQTQSRSPRQSPSETFLTTT</sequence>
<evidence type="ECO:0000256" key="2">
    <source>
        <dbReference type="ARBA" id="ARBA00022771"/>
    </source>
</evidence>
<feature type="region of interest" description="Disordered" evidence="5">
    <location>
        <begin position="218"/>
        <end position="255"/>
    </location>
</feature>
<dbReference type="SUPFAM" id="SSF57850">
    <property type="entry name" value="RING/U-box"/>
    <property type="match status" value="1"/>
</dbReference>
<dbReference type="Pfam" id="PF02176">
    <property type="entry name" value="zf-TRAF"/>
    <property type="match status" value="1"/>
</dbReference>
<evidence type="ECO:0000313" key="8">
    <source>
        <dbReference type="Proteomes" id="UP000515163"/>
    </source>
</evidence>
<protein>
    <submittedName>
        <fullName evidence="9">TNF receptor-associated factor 3-like</fullName>
    </submittedName>
</protein>
<evidence type="ECO:0000256" key="1">
    <source>
        <dbReference type="ARBA" id="ARBA00022723"/>
    </source>
</evidence>
<feature type="domain" description="RING-type" evidence="6">
    <location>
        <begin position="19"/>
        <end position="56"/>
    </location>
</feature>
<dbReference type="InterPro" id="IPR013083">
    <property type="entry name" value="Znf_RING/FYVE/PHD"/>
</dbReference>
<dbReference type="GO" id="GO:0008270">
    <property type="term" value="F:zinc ion binding"/>
    <property type="evidence" value="ECO:0007669"/>
    <property type="project" value="UniProtKB-KW"/>
</dbReference>
<dbReference type="PROSITE" id="PS50089">
    <property type="entry name" value="ZF_RING_2"/>
    <property type="match status" value="1"/>
</dbReference>
<dbReference type="Proteomes" id="UP000515163">
    <property type="component" value="Unplaced"/>
</dbReference>
<evidence type="ECO:0000313" key="9">
    <source>
        <dbReference type="RefSeq" id="XP_031562768.1"/>
    </source>
</evidence>
<dbReference type="PROSITE" id="PS50145">
    <property type="entry name" value="ZF_TRAF"/>
    <property type="match status" value="1"/>
</dbReference>
<dbReference type="PANTHER" id="PTHR10131:SF157">
    <property type="entry name" value="RECEPTOR-ASSOCIATED FACTOR, PUTATIVE-RELATED"/>
    <property type="match status" value="1"/>
</dbReference>
<dbReference type="InterPro" id="IPR001841">
    <property type="entry name" value="Znf_RING"/>
</dbReference>
<feature type="zinc finger region" description="TRAF-type" evidence="4">
    <location>
        <begin position="98"/>
        <end position="144"/>
    </location>
</feature>
<keyword evidence="1 4" id="KW-0479">Metal-binding</keyword>
<dbReference type="GO" id="GO:0043122">
    <property type="term" value="P:regulation of canonical NF-kappaB signal transduction"/>
    <property type="evidence" value="ECO:0007669"/>
    <property type="project" value="TreeGrafter"/>
</dbReference>
<evidence type="ECO:0000256" key="5">
    <source>
        <dbReference type="SAM" id="MobiDB-lite"/>
    </source>
</evidence>
<gene>
    <name evidence="9" type="primary">LOC116298428</name>
</gene>
<dbReference type="InterPro" id="IPR001293">
    <property type="entry name" value="Znf_TRAF"/>
</dbReference>
<dbReference type="SUPFAM" id="SSF49599">
    <property type="entry name" value="TRAF domain-like"/>
    <property type="match status" value="1"/>
</dbReference>
<feature type="compositionally biased region" description="Low complexity" evidence="5">
    <location>
        <begin position="219"/>
        <end position="230"/>
    </location>
</feature>
<dbReference type="InParanoid" id="A0A6P8I4F4"/>
<accession>A0A6P8I4F4</accession>
<dbReference type="OrthoDB" id="9049620at2759"/>
<evidence type="ECO:0000256" key="4">
    <source>
        <dbReference type="PROSITE-ProRule" id="PRU00207"/>
    </source>
</evidence>
<keyword evidence="3 4" id="KW-0862">Zinc</keyword>
<proteinExistence type="predicted"/>
<feature type="domain" description="TRAF-type" evidence="7">
    <location>
        <begin position="98"/>
        <end position="144"/>
    </location>
</feature>
<dbReference type="AlphaFoldDB" id="A0A6P8I4F4"/>
<dbReference type="Gene3D" id="3.30.40.10">
    <property type="entry name" value="Zinc/RING finger domain, C3HC4 (zinc finger)"/>
    <property type="match status" value="2"/>
</dbReference>
<reference evidence="9" key="1">
    <citation type="submission" date="2025-08" db="UniProtKB">
        <authorList>
            <consortium name="RefSeq"/>
        </authorList>
    </citation>
    <scope>IDENTIFICATION</scope>
    <source>
        <tissue evidence="9">Tentacle</tissue>
    </source>
</reference>
<dbReference type="PANTHER" id="PTHR10131">
    <property type="entry name" value="TNF RECEPTOR ASSOCIATED FACTOR"/>
    <property type="match status" value="1"/>
</dbReference>
<organism evidence="8 9">
    <name type="scientific">Actinia tenebrosa</name>
    <name type="common">Australian red waratah sea anemone</name>
    <dbReference type="NCBI Taxonomy" id="6105"/>
    <lineage>
        <taxon>Eukaryota</taxon>
        <taxon>Metazoa</taxon>
        <taxon>Cnidaria</taxon>
        <taxon>Anthozoa</taxon>
        <taxon>Hexacorallia</taxon>
        <taxon>Actiniaria</taxon>
        <taxon>Actiniidae</taxon>
        <taxon>Actinia</taxon>
    </lineage>
</organism>